<feature type="region of interest" description="Disordered" evidence="2">
    <location>
        <begin position="296"/>
        <end position="386"/>
    </location>
</feature>
<feature type="compositionally biased region" description="Low complexity" evidence="2">
    <location>
        <begin position="369"/>
        <end position="380"/>
    </location>
</feature>
<protein>
    <recommendedName>
        <fullName evidence="3">CCHC-type domain-containing protein</fullName>
    </recommendedName>
</protein>
<name>A0AAD8WUK3_LOLMU</name>
<dbReference type="PROSITE" id="PS50158">
    <property type="entry name" value="ZF_CCHC"/>
    <property type="match status" value="2"/>
</dbReference>
<evidence type="ECO:0000313" key="4">
    <source>
        <dbReference type="EMBL" id="KAK1678678.1"/>
    </source>
</evidence>
<keyword evidence="5" id="KW-1185">Reference proteome</keyword>
<evidence type="ECO:0000256" key="1">
    <source>
        <dbReference type="PROSITE-ProRule" id="PRU00047"/>
    </source>
</evidence>
<dbReference type="SMART" id="SM00343">
    <property type="entry name" value="ZnF_C2HC"/>
    <property type="match status" value="2"/>
</dbReference>
<dbReference type="InterPro" id="IPR036875">
    <property type="entry name" value="Znf_CCHC_sf"/>
</dbReference>
<dbReference type="EMBL" id="JAUUTY010000002">
    <property type="protein sequence ID" value="KAK1678678.1"/>
    <property type="molecule type" value="Genomic_DNA"/>
</dbReference>
<keyword evidence="1" id="KW-0479">Metal-binding</keyword>
<feature type="compositionally biased region" description="Polar residues" evidence="2">
    <location>
        <begin position="358"/>
        <end position="368"/>
    </location>
</feature>
<feature type="domain" description="CCHC-type" evidence="3">
    <location>
        <begin position="91"/>
        <end position="105"/>
    </location>
</feature>
<accession>A0AAD8WUK3</accession>
<dbReference type="Pfam" id="PF00098">
    <property type="entry name" value="zf-CCHC"/>
    <property type="match status" value="2"/>
</dbReference>
<keyword evidence="1" id="KW-0863">Zinc-finger</keyword>
<evidence type="ECO:0000313" key="5">
    <source>
        <dbReference type="Proteomes" id="UP001231189"/>
    </source>
</evidence>
<comment type="caution">
    <text evidence="4">The sequence shown here is derived from an EMBL/GenBank/DDBJ whole genome shotgun (WGS) entry which is preliminary data.</text>
</comment>
<dbReference type="Proteomes" id="UP001231189">
    <property type="component" value="Unassembled WGS sequence"/>
</dbReference>
<reference evidence="4" key="1">
    <citation type="submission" date="2023-07" db="EMBL/GenBank/DDBJ databases">
        <title>A chromosome-level genome assembly of Lolium multiflorum.</title>
        <authorList>
            <person name="Chen Y."/>
            <person name="Copetti D."/>
            <person name="Kolliker R."/>
            <person name="Studer B."/>
        </authorList>
    </citation>
    <scope>NUCLEOTIDE SEQUENCE</scope>
    <source>
        <strain evidence="4">02402/16</strain>
        <tissue evidence="4">Leaf</tissue>
    </source>
</reference>
<dbReference type="PANTHER" id="PTHR33170">
    <property type="entry name" value="DUF4283 DOMAIN-CONTAINING PROTEIN-RELATED"/>
    <property type="match status" value="1"/>
</dbReference>
<feature type="region of interest" description="Disordered" evidence="2">
    <location>
        <begin position="28"/>
        <end position="68"/>
    </location>
</feature>
<dbReference type="SUPFAM" id="SSF57756">
    <property type="entry name" value="Retrovirus zinc finger-like domains"/>
    <property type="match status" value="1"/>
</dbReference>
<dbReference type="InterPro" id="IPR001878">
    <property type="entry name" value="Znf_CCHC"/>
</dbReference>
<feature type="domain" description="CCHC-type" evidence="3">
    <location>
        <begin position="72"/>
        <end position="85"/>
    </location>
</feature>
<feature type="compositionally biased region" description="Low complexity" evidence="2">
    <location>
        <begin position="28"/>
        <end position="62"/>
    </location>
</feature>
<organism evidence="4 5">
    <name type="scientific">Lolium multiflorum</name>
    <name type="common">Italian ryegrass</name>
    <name type="synonym">Lolium perenne subsp. multiflorum</name>
    <dbReference type="NCBI Taxonomy" id="4521"/>
    <lineage>
        <taxon>Eukaryota</taxon>
        <taxon>Viridiplantae</taxon>
        <taxon>Streptophyta</taxon>
        <taxon>Embryophyta</taxon>
        <taxon>Tracheophyta</taxon>
        <taxon>Spermatophyta</taxon>
        <taxon>Magnoliopsida</taxon>
        <taxon>Liliopsida</taxon>
        <taxon>Poales</taxon>
        <taxon>Poaceae</taxon>
        <taxon>BOP clade</taxon>
        <taxon>Pooideae</taxon>
        <taxon>Poodae</taxon>
        <taxon>Poeae</taxon>
        <taxon>Poeae Chloroplast Group 2 (Poeae type)</taxon>
        <taxon>Loliodinae</taxon>
        <taxon>Loliinae</taxon>
        <taxon>Lolium</taxon>
    </lineage>
</organism>
<dbReference type="GO" id="GO:0008270">
    <property type="term" value="F:zinc ion binding"/>
    <property type="evidence" value="ECO:0007669"/>
    <property type="project" value="UniProtKB-KW"/>
</dbReference>
<gene>
    <name evidence="4" type="ORF">QYE76_039526</name>
</gene>
<sequence>MTADGGGGDLWGASPKRYGSWCPASGAAAWPGPARNSGRAQQQQPRRQSAAPTQPARTAPASGDSGSSKVECFRCGRPGHFLAGCTADPICVICGKEGHFSADCPGLAPSVLCLMGQAISGEGFFYLDFDEGGDEETEASNAAVLSFDGLPLSARDLEAELHHLIGIDWDWKVTQVAAKEFTVLFPSQDCLRMSARSGKLFFPLSNSTANIKLADADPAPAELQEVWVTISGLPRRMRRADRLLKGMRMLGRPIEVDLDSLTRRAPVRMRIACRNPSKLHGLVQLFHKNEGFNVGIRVEQPPSSSSALPPAPPRNDDDNNSMGEDDDHDSLGDKDEWRRLGEKDKDKQAAAQDPAAAGNSTAPAQSEQAAPADVPAPADPILDQYGSNLPSSAGRWPLALLVLEKQRSLDTPPTTTLAQQQLAVLEGIPTSPPGILPPW</sequence>
<dbReference type="Gene3D" id="4.10.60.10">
    <property type="entry name" value="Zinc finger, CCHC-type"/>
    <property type="match status" value="1"/>
</dbReference>
<dbReference type="GO" id="GO:0003676">
    <property type="term" value="F:nucleic acid binding"/>
    <property type="evidence" value="ECO:0007669"/>
    <property type="project" value="InterPro"/>
</dbReference>
<feature type="compositionally biased region" description="Basic and acidic residues" evidence="2">
    <location>
        <begin position="329"/>
        <end position="348"/>
    </location>
</feature>
<evidence type="ECO:0000256" key="2">
    <source>
        <dbReference type="SAM" id="MobiDB-lite"/>
    </source>
</evidence>
<dbReference type="PANTHER" id="PTHR33170:SF2">
    <property type="entry name" value="OS12G0531500 PROTEIN"/>
    <property type="match status" value="1"/>
</dbReference>
<keyword evidence="1" id="KW-0862">Zinc</keyword>
<evidence type="ECO:0000259" key="3">
    <source>
        <dbReference type="PROSITE" id="PS50158"/>
    </source>
</evidence>
<proteinExistence type="predicted"/>
<dbReference type="AlphaFoldDB" id="A0AAD8WUK3"/>